<evidence type="ECO:0000313" key="3">
    <source>
        <dbReference type="EMBL" id="MFH5231362.1"/>
    </source>
</evidence>
<evidence type="ECO:0000313" key="6">
    <source>
        <dbReference type="Proteomes" id="UP001609176"/>
    </source>
</evidence>
<evidence type="ECO:0000313" key="4">
    <source>
        <dbReference type="EMBL" id="MFH5240867.1"/>
    </source>
</evidence>
<dbReference type="Proteomes" id="UP001609175">
    <property type="component" value="Unassembled WGS sequence"/>
</dbReference>
<dbReference type="Proteomes" id="UP001609219">
    <property type="component" value="Unassembled WGS sequence"/>
</dbReference>
<evidence type="ECO:0000313" key="7">
    <source>
        <dbReference type="Proteomes" id="UP001609219"/>
    </source>
</evidence>
<evidence type="ECO:0000313" key="2">
    <source>
        <dbReference type="EMBL" id="MFH5209432.1"/>
    </source>
</evidence>
<protein>
    <submittedName>
        <fullName evidence="3">Amino acid deaminase/aldolase</fullName>
    </submittedName>
</protein>
<dbReference type="RefSeq" id="WP_395115176.1">
    <property type="nucleotide sequence ID" value="NZ_JBIMSN010000106.1"/>
</dbReference>
<comment type="caution">
    <text evidence="3">The sequence shown here is derived from an EMBL/GenBank/DDBJ whole genome shotgun (WGS) entry which is preliminary data.</text>
</comment>
<dbReference type="CDD" id="cd06813">
    <property type="entry name" value="PLPDE_III_DSD_D-TA_like_2"/>
    <property type="match status" value="1"/>
</dbReference>
<dbReference type="Pfam" id="PF01168">
    <property type="entry name" value="Ala_racemase_N"/>
    <property type="match status" value="1"/>
</dbReference>
<organism evidence="3 7">
    <name type="scientific">Antrihabitans spumae</name>
    <dbReference type="NCBI Taxonomy" id="3373370"/>
    <lineage>
        <taxon>Bacteria</taxon>
        <taxon>Bacillati</taxon>
        <taxon>Actinomycetota</taxon>
        <taxon>Actinomycetes</taxon>
        <taxon>Mycobacteriales</taxon>
        <taxon>Nocardiaceae</taxon>
        <taxon>Antrihabitans</taxon>
    </lineage>
</organism>
<dbReference type="EMBL" id="JBIMSN010000106">
    <property type="protein sequence ID" value="MFH5231362.1"/>
    <property type="molecule type" value="Genomic_DNA"/>
</dbReference>
<dbReference type="EMBL" id="JBIMSP010000003">
    <property type="protein sequence ID" value="MFH5240867.1"/>
    <property type="molecule type" value="Genomic_DNA"/>
</dbReference>
<dbReference type="PANTHER" id="PTHR28004:SF2">
    <property type="entry name" value="D-SERINE DEHYDRATASE"/>
    <property type="match status" value="1"/>
</dbReference>
<dbReference type="InterPro" id="IPR051466">
    <property type="entry name" value="D-amino_acid_metab_enzyme"/>
</dbReference>
<accession>A0ABW7KC80</accession>
<dbReference type="PANTHER" id="PTHR28004">
    <property type="entry name" value="ZGC:162816-RELATED"/>
    <property type="match status" value="1"/>
</dbReference>
<proteinExistence type="predicted"/>
<sequence length="401" mass="42554">MTRAITAFSTQYDRLERACADLDGPFAVVDLDAFDTNAADLVRRAGDTPIRVASKSIRVRKLVQRALDSSPEFQGVLALTLPEALWLAKEGFEDIVVAYPSTNRAALASLVGASGRITVMVDSVEHLHLIEAAGANAAKPVRVCLELDAGLWLLGGRIKLGPRRSPLHSPADVVALAEEVLSRPGLRLVGLMGYEGQIAGVGNNVAGAPLTNLLIRGMQQLSARELATRRTETVERVRALTPLEFVNAGGTGSLETSSAEPGVTEVAAGSGLYAPRLFDTYAGFHPTPAAFYALPIVRRPGKGVVTALGGGYIASGATGPDRLPQPEYPVGLRLDAREGAGEAQTPLLGEAADRLKIGDKVWMRHAKAGELFERFDSVYLISGDAIVDEVPTYRGEGHAFL</sequence>
<reference evidence="5 6" key="1">
    <citation type="submission" date="2024-10" db="EMBL/GenBank/DDBJ databases">
        <authorList>
            <person name="Riesco R."/>
        </authorList>
    </citation>
    <scope>NUCLEOTIDE SEQUENCE [LARGE SCALE GENOMIC DNA]</scope>
    <source>
        <strain evidence="4 6">NCIMB 15448</strain>
        <strain evidence="2 5">NCIMB 15449</strain>
        <strain evidence="3 7">NCIMB 15450</strain>
    </source>
</reference>
<gene>
    <name evidence="4" type="ORF">ACHIPV_03095</name>
    <name evidence="2" type="ORF">ACHIPZ_14680</name>
    <name evidence="3" type="ORF">ACHIRB_22735</name>
</gene>
<dbReference type="SUPFAM" id="SSF51419">
    <property type="entry name" value="PLP-binding barrel"/>
    <property type="match status" value="1"/>
</dbReference>
<dbReference type="EMBL" id="JBIMSO010000053">
    <property type="protein sequence ID" value="MFH5209432.1"/>
    <property type="molecule type" value="Genomic_DNA"/>
</dbReference>
<evidence type="ECO:0000313" key="5">
    <source>
        <dbReference type="Proteomes" id="UP001609175"/>
    </source>
</evidence>
<evidence type="ECO:0000259" key="1">
    <source>
        <dbReference type="Pfam" id="PF01168"/>
    </source>
</evidence>
<dbReference type="Proteomes" id="UP001609176">
    <property type="component" value="Unassembled WGS sequence"/>
</dbReference>
<name>A0ABW7KC80_9NOCA</name>
<dbReference type="InterPro" id="IPR001608">
    <property type="entry name" value="Ala_racemase_N"/>
</dbReference>
<dbReference type="Gene3D" id="3.20.20.10">
    <property type="entry name" value="Alanine racemase"/>
    <property type="match status" value="1"/>
</dbReference>
<dbReference type="InterPro" id="IPR029066">
    <property type="entry name" value="PLP-binding_barrel"/>
</dbReference>
<feature type="domain" description="Alanine racemase N-terminal" evidence="1">
    <location>
        <begin position="29"/>
        <end position="273"/>
    </location>
</feature>
<keyword evidence="7" id="KW-1185">Reference proteome</keyword>